<dbReference type="EMBL" id="HG810774">
    <property type="protein sequence ID" value="CDO66341.1"/>
    <property type="molecule type" value="Genomic_DNA"/>
</dbReference>
<dbReference type="PhylomeDB" id="A0A060S3C0"/>
<reference evidence="3" key="1">
    <citation type="submission" date="2014-01" db="EMBL/GenBank/DDBJ databases">
        <authorList>
            <person name="Aslett M."/>
        </authorList>
    </citation>
    <scope>NUCLEOTIDE SEQUENCE</scope>
    <source>
        <strain evidence="3">CDC</strain>
    </source>
</reference>
<keyword evidence="4" id="KW-1185">Reference proteome</keyword>
<dbReference type="VEuPathDB" id="PlasmoDB:PRCDC_1354900"/>
<sequence>MHNNSKKSSLSKRGQENTLSISFIKSNINGKNEYKSKSLFSPVDNIYNINNLNNECFERISKNSWYDTSCLKRNKKNDDIFLFCIETKKNDNSHTNRFYDKSENVSNDLVNTFSTLNEKRNNNIIMPINDLKTYINDEWSNENGKKKNKKKNKGNCNYINYNNNLEPYKSISINNIKKKYKNKSIIKKSYNLFKPCCHNKKEHIKNGSSLTLNTPTNVKRDMFEKCNNQFDNLLTNKCVKNQILMNNKMSLNNKDIRNVFPKYERTNSLNYYNNYDAYKINKNPNSVVKNENIYMKRYNIPQMYNDDNIYETYDENILDKDVQEMNKNKLNMNNMQSTNNNIIDHKKKTTLINQNNKNANIHSYFNNNNNNNYYYNIDGHDTDSTFYEKKKKEYNVNSFLPSNSSYNSKGGKKKDDNYVYINNYTTLKKNHFDEKAKKRSLLRKPLKISHSSSKSIILKNIMNTYTNEENINSNTVLSNINPQQQNINNYSKLCLEDKSIFYTNNETKISFTIDFKIYPPILMKNITQLNIYIENKMIKNIYISEFPQTFSVILQHCIKINNEKAYIKIKNKIIHMKETNVIKFIFFKNEKVIGCSYISITNLLNLGLEGGVFLLVEEYKNEYNKKKYMELKNSEKQKDETPKKNTSNNFHKIPINMQEVHIMKSKIFLNYKINCPKFLINTISPSDIITTKEKIKYLEHMIREIYYSFQSYNINHTTRKANVLTCLNDRSIRRQNQNQIIHLENNNNNNNNNNHNRNNNNNVNFSINTLSISNNKNEQIGEGQNHNSELMKSTKPKCYHMDINKIKENDEDIIEHNKDTMCYQEKLKMLGILNKKDDDNLSESRIDERTHTYISNEQNDLICVVNNIDENYNVQYDENVYNDITKSNDYSDEDKNNNINNINNNYNRNHFNKNIVEQEKFLIPKDHFNVQENNDNVNLKEIKENIKRNNKLHEVEKVNSNIENKILTRDIKNNNNIDHTSNLYYKKDDNIIKPEDDKLYNDIEEKLDIKKYISIIYKRKKHMNIIMKRKDNENYKIKKKIYTTNSIFYKNYIDKKKKIKKLKNIIEKYKKELQLSRAQVEKLKYNNHNTSVLYKVFYKRIMKRNSNDSIFDNIEKNKYKSNDPFVKNKRGHILRKTCSLNVIGGFIKSKEKYIENYKYIDNNKNFDNNNNNNNNNNNIDNNIKVVTELVKNDNYDKNFNCLINSNKDNVIFSKIITNVMLNNKTNPLGHKMYSHKALSTYTNKYDNDIHFYSDCTYEKIIDIKNNKKQHHRYNKTLTKIKQNTTNIISSTLDIIGTNKNYENTEKQLEILLKKNETLKEQINKLKTNDQRFLYNIRTSIKKRHTTNNNKKYNIKRNIDEHFNHSTENIYNICVNKTHNPIVNIENTKKNRYSNNTRFHYPLNLIKQYSYDYTSD</sequence>
<feature type="region of interest" description="Disordered" evidence="2">
    <location>
        <begin position="630"/>
        <end position="650"/>
    </location>
</feature>
<dbReference type="Proteomes" id="UP000027581">
    <property type="component" value="Unassembled WGS sequence"/>
</dbReference>
<name>A0A060S3C0_PLARE</name>
<gene>
    <name evidence="3" type="ORF">PRCDC_1354900</name>
</gene>
<reference evidence="3" key="2">
    <citation type="submission" date="2014-05" db="EMBL/GenBank/DDBJ databases">
        <title>The genome sequences of chimpanzee malaria parasites reveal the path to human adaptation.</title>
        <authorList>
            <person name="Otto T.D."/>
            <person name="Rayner J.C."/>
            <person name="Boehme U."/>
            <person name="Pain A."/>
            <person name="Spottiswoode N."/>
            <person name="Sanders M."/>
            <person name="Quail M."/>
            <person name="Ollomo B."/>
            <person name="Renaud F."/>
            <person name="Thomas A.W."/>
            <person name="Prugnolle F."/>
            <person name="Conway D.J."/>
            <person name="Newbold C."/>
            <person name="Berriman M."/>
        </authorList>
    </citation>
    <scope>NUCLEOTIDE SEQUENCE [LARGE SCALE GENOMIC DNA]</scope>
    <source>
        <strain evidence="3">CDC</strain>
    </source>
</reference>
<evidence type="ECO:0000256" key="2">
    <source>
        <dbReference type="SAM" id="MobiDB-lite"/>
    </source>
</evidence>
<organism evidence="3 4">
    <name type="scientific">Plasmodium reichenowi</name>
    <dbReference type="NCBI Taxonomy" id="5854"/>
    <lineage>
        <taxon>Eukaryota</taxon>
        <taxon>Sar</taxon>
        <taxon>Alveolata</taxon>
        <taxon>Apicomplexa</taxon>
        <taxon>Aconoidasida</taxon>
        <taxon>Haemosporida</taxon>
        <taxon>Plasmodiidae</taxon>
        <taxon>Plasmodium</taxon>
        <taxon>Plasmodium (Laverania)</taxon>
    </lineage>
</organism>
<dbReference type="VEuPathDB" id="PlasmoDB:PRG01_1358400"/>
<feature type="compositionally biased region" description="Basic and acidic residues" evidence="2">
    <location>
        <begin position="630"/>
        <end position="643"/>
    </location>
</feature>
<feature type="coiled-coil region" evidence="1">
    <location>
        <begin position="1294"/>
        <end position="1328"/>
    </location>
</feature>
<feature type="coiled-coil region" evidence="1">
    <location>
        <begin position="929"/>
        <end position="956"/>
    </location>
</feature>
<evidence type="ECO:0000256" key="1">
    <source>
        <dbReference type="SAM" id="Coils"/>
    </source>
</evidence>
<keyword evidence="1" id="KW-0175">Coiled coil</keyword>
<accession>A0A060S3C0</accession>
<protein>
    <submittedName>
        <fullName evidence="3">Uncharacterized protein</fullName>
    </submittedName>
</protein>
<evidence type="ECO:0000313" key="4">
    <source>
        <dbReference type="Proteomes" id="UP000027581"/>
    </source>
</evidence>
<evidence type="ECO:0000313" key="3">
    <source>
        <dbReference type="EMBL" id="CDO66341.1"/>
    </source>
</evidence>
<feature type="coiled-coil region" evidence="1">
    <location>
        <begin position="1052"/>
        <end position="1086"/>
    </location>
</feature>
<proteinExistence type="predicted"/>